<sequence>MYKILVLLTLFGAKYVESQEKINIDVFYEALCPDSFDFVENQLGPTWNDIKDYVNLNLVPFGKSAIFNGGTSVQCQHGQRECEGNRVMSCALHKIQDPSTAVHFVKCYMNRFIRYARRDRQEFGESCVTKAGLNWNLDVKQCYESQLGTRLQLNAENQTNTYQPDFIPTIVYNKVFDQGLQDESLYNFKSTACTLIKKQYPQAC</sequence>
<evidence type="ECO:0000313" key="4">
    <source>
        <dbReference type="EMBL" id="KAK9753888.1"/>
    </source>
</evidence>
<evidence type="ECO:0000256" key="2">
    <source>
        <dbReference type="ARBA" id="ARBA00023180"/>
    </source>
</evidence>
<dbReference type="Pfam" id="PF03227">
    <property type="entry name" value="GILT"/>
    <property type="match status" value="1"/>
</dbReference>
<keyword evidence="5" id="KW-1185">Reference proteome</keyword>
<dbReference type="Proteomes" id="UP001458880">
    <property type="component" value="Unassembled WGS sequence"/>
</dbReference>
<organism evidence="4 5">
    <name type="scientific">Popillia japonica</name>
    <name type="common">Japanese beetle</name>
    <dbReference type="NCBI Taxonomy" id="7064"/>
    <lineage>
        <taxon>Eukaryota</taxon>
        <taxon>Metazoa</taxon>
        <taxon>Ecdysozoa</taxon>
        <taxon>Arthropoda</taxon>
        <taxon>Hexapoda</taxon>
        <taxon>Insecta</taxon>
        <taxon>Pterygota</taxon>
        <taxon>Neoptera</taxon>
        <taxon>Endopterygota</taxon>
        <taxon>Coleoptera</taxon>
        <taxon>Polyphaga</taxon>
        <taxon>Scarabaeiformia</taxon>
        <taxon>Scarabaeidae</taxon>
        <taxon>Rutelinae</taxon>
        <taxon>Popillia</taxon>
    </lineage>
</organism>
<reference evidence="4 5" key="1">
    <citation type="journal article" date="2024" name="BMC Genomics">
        <title>De novo assembly and annotation of Popillia japonica's genome with initial clues to its potential as an invasive pest.</title>
        <authorList>
            <person name="Cucini C."/>
            <person name="Boschi S."/>
            <person name="Funari R."/>
            <person name="Cardaioli E."/>
            <person name="Iannotti N."/>
            <person name="Marturano G."/>
            <person name="Paoli F."/>
            <person name="Bruttini M."/>
            <person name="Carapelli A."/>
            <person name="Frati F."/>
            <person name="Nardi F."/>
        </authorList>
    </citation>
    <scope>NUCLEOTIDE SEQUENCE [LARGE SCALE GENOMIC DNA]</scope>
    <source>
        <strain evidence="4">DMR45628</strain>
    </source>
</reference>
<comment type="caution">
    <text evidence="4">The sequence shown here is derived from an EMBL/GenBank/DDBJ whole genome shotgun (WGS) entry which is preliminary data.</text>
</comment>
<comment type="similarity">
    <text evidence="1">Belongs to the GILT family.</text>
</comment>
<name>A0AAW1N5V0_POPJA</name>
<protein>
    <submittedName>
        <fullName evidence="4">Gamma interferon inducible lysosomal thiol reductase (GILT)</fullName>
    </submittedName>
</protein>
<dbReference type="GO" id="GO:0016671">
    <property type="term" value="F:oxidoreductase activity, acting on a sulfur group of donors, disulfide as acceptor"/>
    <property type="evidence" value="ECO:0007669"/>
    <property type="project" value="InterPro"/>
</dbReference>
<dbReference type="PANTHER" id="PTHR13234">
    <property type="entry name" value="GAMMA-INTERFERON INDUCIBLE LYSOSOMAL THIOL REDUCTASE GILT"/>
    <property type="match status" value="1"/>
</dbReference>
<evidence type="ECO:0000313" key="5">
    <source>
        <dbReference type="Proteomes" id="UP001458880"/>
    </source>
</evidence>
<dbReference type="EMBL" id="JASPKY010000009">
    <property type="protein sequence ID" value="KAK9753888.1"/>
    <property type="molecule type" value="Genomic_DNA"/>
</dbReference>
<accession>A0AAW1N5V0</accession>
<dbReference type="AlphaFoldDB" id="A0AAW1N5V0"/>
<feature type="signal peptide" evidence="3">
    <location>
        <begin position="1"/>
        <end position="18"/>
    </location>
</feature>
<proteinExistence type="inferred from homology"/>
<gene>
    <name evidence="4" type="ORF">QE152_g1694</name>
</gene>
<dbReference type="InterPro" id="IPR004911">
    <property type="entry name" value="Interferon-induced_GILT"/>
</dbReference>
<dbReference type="PANTHER" id="PTHR13234:SF68">
    <property type="entry name" value="GH19763P"/>
    <property type="match status" value="1"/>
</dbReference>
<keyword evidence="2" id="KW-0325">Glycoprotein</keyword>
<keyword evidence="3" id="KW-0732">Signal</keyword>
<evidence type="ECO:0000256" key="1">
    <source>
        <dbReference type="ARBA" id="ARBA00005679"/>
    </source>
</evidence>
<evidence type="ECO:0000256" key="3">
    <source>
        <dbReference type="SAM" id="SignalP"/>
    </source>
</evidence>
<feature type="chain" id="PRO_5043676875" evidence="3">
    <location>
        <begin position="19"/>
        <end position="204"/>
    </location>
</feature>